<dbReference type="PANTHER" id="PTHR43757">
    <property type="entry name" value="AMINOMETHYLTRANSFERASE"/>
    <property type="match status" value="1"/>
</dbReference>
<dbReference type="InterPro" id="IPR027266">
    <property type="entry name" value="TrmE/GcvT-like"/>
</dbReference>
<dbReference type="Pfam" id="PF17806">
    <property type="entry name" value="SO_alpha_A3"/>
    <property type="match status" value="1"/>
</dbReference>
<dbReference type="Gene3D" id="3.30.1360.120">
    <property type="entry name" value="Probable tRNA modification gtpase trme, domain 1"/>
    <property type="match status" value="1"/>
</dbReference>
<evidence type="ECO:0000259" key="6">
    <source>
        <dbReference type="Pfam" id="PF17806"/>
    </source>
</evidence>
<dbReference type="SUPFAM" id="SSF101790">
    <property type="entry name" value="Aminomethyltransferase beta-barrel domain"/>
    <property type="match status" value="1"/>
</dbReference>
<evidence type="ECO:0000259" key="5">
    <source>
        <dbReference type="Pfam" id="PF08669"/>
    </source>
</evidence>
<evidence type="ECO:0000256" key="2">
    <source>
        <dbReference type="ARBA" id="ARBA00023002"/>
    </source>
</evidence>
<feature type="domain" description="GCVT N-terminal" evidence="3">
    <location>
        <begin position="581"/>
        <end position="850"/>
    </location>
</feature>
<evidence type="ECO:0000313" key="7">
    <source>
        <dbReference type="EMBL" id="GGD28248.1"/>
    </source>
</evidence>
<name>A0ABQ1QJS9_9RHOB</name>
<dbReference type="InterPro" id="IPR042204">
    <property type="entry name" value="2Fe-2S-bd_N"/>
</dbReference>
<dbReference type="InterPro" id="IPR041854">
    <property type="entry name" value="BFD-like_2Fe2S-bd_dom_sf"/>
</dbReference>
<feature type="domain" description="SoxA A3" evidence="6">
    <location>
        <begin position="482"/>
        <end position="566"/>
    </location>
</feature>
<dbReference type="InterPro" id="IPR041117">
    <property type="entry name" value="SoxA_A3"/>
</dbReference>
<protein>
    <submittedName>
        <fullName evidence="7">Sarcosine oxidase subunit alpha</fullName>
    </submittedName>
</protein>
<reference evidence="8" key="1">
    <citation type="journal article" date="2019" name="Int. J. Syst. Evol. Microbiol.">
        <title>The Global Catalogue of Microorganisms (GCM) 10K type strain sequencing project: providing services to taxonomists for standard genome sequencing and annotation.</title>
        <authorList>
            <consortium name="The Broad Institute Genomics Platform"/>
            <consortium name="The Broad Institute Genome Sequencing Center for Infectious Disease"/>
            <person name="Wu L."/>
            <person name="Ma J."/>
        </authorList>
    </citation>
    <scope>NUCLEOTIDE SEQUENCE [LARGE SCALE GENOMIC DNA]</scope>
    <source>
        <strain evidence="8">CGMCC 1.12922</strain>
    </source>
</reference>
<proteinExistence type="inferred from homology"/>
<feature type="domain" description="FAD/NAD(P)-binding" evidence="4">
    <location>
        <begin position="170"/>
        <end position="299"/>
    </location>
</feature>
<dbReference type="Pfam" id="PF13510">
    <property type="entry name" value="Fer2_4"/>
    <property type="match status" value="1"/>
</dbReference>
<keyword evidence="2" id="KW-0560">Oxidoreductase</keyword>
<dbReference type="InterPro" id="IPR006277">
    <property type="entry name" value="Sarcosine_oxidase_asu"/>
</dbReference>
<organism evidence="7 8">
    <name type="scientific">Sinisalibacter lacisalsi</name>
    <dbReference type="NCBI Taxonomy" id="1526570"/>
    <lineage>
        <taxon>Bacteria</taxon>
        <taxon>Pseudomonadati</taxon>
        <taxon>Pseudomonadota</taxon>
        <taxon>Alphaproteobacteria</taxon>
        <taxon>Rhodobacterales</taxon>
        <taxon>Roseobacteraceae</taxon>
        <taxon>Sinisalibacter</taxon>
    </lineage>
</organism>
<comment type="similarity">
    <text evidence="1">Belongs to the GcvT family.</text>
</comment>
<dbReference type="Gene3D" id="3.10.20.440">
    <property type="entry name" value="2Fe-2S iron-sulphur cluster binding domain, sarcosine oxidase, alpha subunit, N-terminal domain"/>
    <property type="match status" value="1"/>
</dbReference>
<dbReference type="InterPro" id="IPR036188">
    <property type="entry name" value="FAD/NAD-bd_sf"/>
</dbReference>
<dbReference type="PIRSF" id="PIRSF037980">
    <property type="entry name" value="SoxA"/>
    <property type="match status" value="1"/>
</dbReference>
<feature type="domain" description="Aminomethyltransferase C-terminal" evidence="5">
    <location>
        <begin position="873"/>
        <end position="959"/>
    </location>
</feature>
<dbReference type="Gene3D" id="1.10.10.1100">
    <property type="entry name" value="BFD-like [2Fe-2S]-binding domain"/>
    <property type="match status" value="1"/>
</dbReference>
<dbReference type="RefSeq" id="WP_188526540.1">
    <property type="nucleotide sequence ID" value="NZ_BMGI01000001.1"/>
</dbReference>
<dbReference type="InterPro" id="IPR029043">
    <property type="entry name" value="GcvT/YgfZ_C"/>
</dbReference>
<evidence type="ECO:0000256" key="1">
    <source>
        <dbReference type="ARBA" id="ARBA00008609"/>
    </source>
</evidence>
<dbReference type="InterPro" id="IPR006222">
    <property type="entry name" value="GCVT_N"/>
</dbReference>
<dbReference type="PRINTS" id="PR00368">
    <property type="entry name" value="FADPNR"/>
</dbReference>
<dbReference type="PANTHER" id="PTHR43757:SF2">
    <property type="entry name" value="AMINOMETHYLTRANSFERASE, MITOCHONDRIAL"/>
    <property type="match status" value="1"/>
</dbReference>
<dbReference type="EMBL" id="BMGI01000001">
    <property type="protein sequence ID" value="GGD28248.1"/>
    <property type="molecule type" value="Genomic_DNA"/>
</dbReference>
<dbReference type="Pfam" id="PF07992">
    <property type="entry name" value="Pyr_redox_2"/>
    <property type="match status" value="1"/>
</dbReference>
<dbReference type="InterPro" id="IPR023753">
    <property type="entry name" value="FAD/NAD-binding_dom"/>
</dbReference>
<dbReference type="Pfam" id="PF08669">
    <property type="entry name" value="GCV_T_C"/>
    <property type="match status" value="1"/>
</dbReference>
<comment type="caution">
    <text evidence="7">The sequence shown here is derived from an EMBL/GenBank/DDBJ whole genome shotgun (WGS) entry which is preliminary data.</text>
</comment>
<dbReference type="Gene3D" id="3.50.50.60">
    <property type="entry name" value="FAD/NAD(P)-binding domain"/>
    <property type="match status" value="1"/>
</dbReference>
<evidence type="ECO:0000313" key="8">
    <source>
        <dbReference type="Proteomes" id="UP000617355"/>
    </source>
</evidence>
<dbReference type="Proteomes" id="UP000617355">
    <property type="component" value="Unassembled WGS sequence"/>
</dbReference>
<sequence>MSGAFRLPGGLVDRDRPLGFTFNGRRYRGFAGDTLASALLANGVRLVGRSFKYHRPRGIFTAGSEEPNALVTLGMGRNALPNSRATMVELADGIAAFSQNHLGPLGFDPLAVTDLLASFLGAGFYYKTFMWPKAFWERLYEPLIRKAAGLGRLPAGADPTLYDKGHLHCDVLVIGAGPAGLAAARAAGQAGARVILADEGFRPGGRLLAERHEIDGARGADWAAAQWQALAAMPNVRLMPRSTAFGLYDHGITGVLEQVAPDARAADKPAEILWRVHTRRIVLAAGATERPLVFPGNDRPGIMLAGAVQAYVNRWAVAPGRRVAILANHDGGAALAAELEASGLDIAAVIDARRDPAVVATRGRRGLRALTLADGRRIACDALAVSGGWSPNLHLAVHRDGKPLWRDDIQAFVPGEVLPEGLAVAGAAGGSFGLRDCLAEGGGAGRAAAEACGFTVPDAPGFAADNAQHPPAPIWELSPGRGRAWVDLQNDVTTKDIRLAHREGFRSVEHLKRYTTLGMATDQGKTGNMLALALMAGHTGRSIPETGTTRYRPPYVPISLGALAGREGGHGFKPVRRSPTHDWAAARGASFVESGLWLRAEWFARAGESGWRASVDREVIAVRAGVGICDVSTLGKIDIQGRDATEFVDFVYCNGFAKLPVGRVRYVLMLREDGIVMDDGTTARLGENHYLMTTTTANAGPVFQHLEFVRQCLRPELDVHLVADTDGWAQIAVAGPKARTLLARLVDAPFDISDAAFPFMACATLTVCGGTPARLFRISFSGELGYELAVPAPFGAALAEVLMAAGADLGVTPYGVEALNVLRIEKGHVSGPELNGQTAPKHLGLGRMASQGKDYIGRALAGQTRIDGAETARLVGLRPTDRTQPLSAGAHLLEPAAPRTQTHDLGWISSVAFSPTLGHHIGLALLNDGEARIGARLCAVDAIGDTEVEVEIVPPQFIDPEGARQRG</sequence>
<evidence type="ECO:0000259" key="3">
    <source>
        <dbReference type="Pfam" id="PF01571"/>
    </source>
</evidence>
<accession>A0ABQ1QJS9</accession>
<dbReference type="NCBIfam" id="TIGR01372">
    <property type="entry name" value="soxA"/>
    <property type="match status" value="1"/>
</dbReference>
<gene>
    <name evidence="7" type="ORF">GCM10011358_10530</name>
</gene>
<evidence type="ECO:0000259" key="4">
    <source>
        <dbReference type="Pfam" id="PF07992"/>
    </source>
</evidence>
<dbReference type="PRINTS" id="PR00411">
    <property type="entry name" value="PNDRDTASEI"/>
</dbReference>
<dbReference type="SUPFAM" id="SSF103025">
    <property type="entry name" value="Folate-binding domain"/>
    <property type="match status" value="1"/>
</dbReference>
<keyword evidence="8" id="KW-1185">Reference proteome</keyword>
<dbReference type="SUPFAM" id="SSF51905">
    <property type="entry name" value="FAD/NAD(P)-binding domain"/>
    <property type="match status" value="1"/>
</dbReference>
<dbReference type="Pfam" id="PF01571">
    <property type="entry name" value="GCV_T"/>
    <property type="match status" value="1"/>
</dbReference>
<dbReference type="InterPro" id="IPR013977">
    <property type="entry name" value="GcvT_C"/>
</dbReference>
<dbReference type="InterPro" id="IPR028896">
    <property type="entry name" value="GcvT/YgfZ/DmdA"/>
</dbReference>